<sequence length="122" mass="14216">MGIPVVKTRTVSRKKIMPREKAADEPLTLDQELKRSMLECIDRFQQEIDTRCEGMECISDRIAVLLLSNLIETSETELSKFVQSLVENYKKFPTDGILIEIPRLRRFLKASSKRRVSWLDFP</sequence>
<accession>A0A4Y2B713</accession>
<protein>
    <submittedName>
        <fullName evidence="1">Uncharacterized protein</fullName>
    </submittedName>
</protein>
<evidence type="ECO:0000313" key="2">
    <source>
        <dbReference type="Proteomes" id="UP000499080"/>
    </source>
</evidence>
<reference evidence="1 2" key="1">
    <citation type="journal article" date="2019" name="Sci. Rep.">
        <title>Orb-weaving spider Araneus ventricosus genome elucidates the spidroin gene catalogue.</title>
        <authorList>
            <person name="Kono N."/>
            <person name="Nakamura H."/>
            <person name="Ohtoshi R."/>
            <person name="Moran D.A.P."/>
            <person name="Shinohara A."/>
            <person name="Yoshida Y."/>
            <person name="Fujiwara M."/>
            <person name="Mori M."/>
            <person name="Tomita M."/>
            <person name="Arakawa K."/>
        </authorList>
    </citation>
    <scope>NUCLEOTIDE SEQUENCE [LARGE SCALE GENOMIC DNA]</scope>
</reference>
<name>A0A4Y2B713_ARAVE</name>
<dbReference type="OrthoDB" id="6468136at2759"/>
<evidence type="ECO:0000313" key="1">
    <source>
        <dbReference type="EMBL" id="GBL87798.1"/>
    </source>
</evidence>
<gene>
    <name evidence="1" type="ORF">AVEN_81391_1</name>
</gene>
<dbReference type="EMBL" id="BGPR01000055">
    <property type="protein sequence ID" value="GBL87798.1"/>
    <property type="molecule type" value="Genomic_DNA"/>
</dbReference>
<organism evidence="1 2">
    <name type="scientific">Araneus ventricosus</name>
    <name type="common">Orbweaver spider</name>
    <name type="synonym">Epeira ventricosa</name>
    <dbReference type="NCBI Taxonomy" id="182803"/>
    <lineage>
        <taxon>Eukaryota</taxon>
        <taxon>Metazoa</taxon>
        <taxon>Ecdysozoa</taxon>
        <taxon>Arthropoda</taxon>
        <taxon>Chelicerata</taxon>
        <taxon>Arachnida</taxon>
        <taxon>Araneae</taxon>
        <taxon>Araneomorphae</taxon>
        <taxon>Entelegynae</taxon>
        <taxon>Araneoidea</taxon>
        <taxon>Araneidae</taxon>
        <taxon>Araneus</taxon>
    </lineage>
</organism>
<keyword evidence="2" id="KW-1185">Reference proteome</keyword>
<dbReference type="AlphaFoldDB" id="A0A4Y2B713"/>
<proteinExistence type="predicted"/>
<dbReference type="Proteomes" id="UP000499080">
    <property type="component" value="Unassembled WGS sequence"/>
</dbReference>
<comment type="caution">
    <text evidence="1">The sequence shown here is derived from an EMBL/GenBank/DDBJ whole genome shotgun (WGS) entry which is preliminary data.</text>
</comment>